<evidence type="ECO:0000256" key="5">
    <source>
        <dbReference type="ARBA" id="ARBA00022679"/>
    </source>
</evidence>
<dbReference type="Gene3D" id="3.90.1150.10">
    <property type="entry name" value="Aspartate Aminotransferase, domain 1"/>
    <property type="match status" value="1"/>
</dbReference>
<dbReference type="PANTHER" id="PTHR13693:SF100">
    <property type="entry name" value="8-AMINO-7-OXONONANOATE SYNTHASE"/>
    <property type="match status" value="1"/>
</dbReference>
<comment type="pathway">
    <text evidence="2">Cofactor biosynthesis; biotin biosynthesis.</text>
</comment>
<keyword evidence="7 10" id="KW-0663">Pyridoxal phosphate</keyword>
<dbReference type="GO" id="GO:0030170">
    <property type="term" value="F:pyridoxal phosphate binding"/>
    <property type="evidence" value="ECO:0007669"/>
    <property type="project" value="InterPro"/>
</dbReference>
<dbReference type="Proteomes" id="UP000242219">
    <property type="component" value="Unassembled WGS sequence"/>
</dbReference>
<organism evidence="12 13">
    <name type="scientific">Candidatus Brocadia sapporoensis</name>
    <dbReference type="NCBI Taxonomy" id="392547"/>
    <lineage>
        <taxon>Bacteria</taxon>
        <taxon>Pseudomonadati</taxon>
        <taxon>Planctomycetota</taxon>
        <taxon>Candidatus Brocadiia</taxon>
        <taxon>Candidatus Brocadiales</taxon>
        <taxon>Candidatus Brocadiaceae</taxon>
        <taxon>Candidatus Brocadia</taxon>
    </lineage>
</organism>
<dbReference type="UniPathway" id="UPA00078"/>
<reference evidence="12 13" key="1">
    <citation type="journal article" date="2016" name="Genome Announc.">
        <title>Draft Genome Sequence of the Anaerobic Ammonium-Oxidizing Bacterium 'Candidatus Brocadia sp. 40'.</title>
        <authorList>
            <person name="Ali M."/>
            <person name="Haroon M.F."/>
            <person name="Narita Y."/>
            <person name="Zhang L."/>
            <person name="Rangel Shaw D."/>
            <person name="Okabe S."/>
            <person name="Saikaly P.E."/>
        </authorList>
    </citation>
    <scope>NUCLEOTIDE SEQUENCE [LARGE SCALE GENOMIC DNA]</scope>
    <source>
        <strain evidence="12 13">40</strain>
    </source>
</reference>
<evidence type="ECO:0000256" key="9">
    <source>
        <dbReference type="NCBIfam" id="TIGR00858"/>
    </source>
</evidence>
<evidence type="ECO:0000313" key="12">
    <source>
        <dbReference type="EMBL" id="OQD44966.1"/>
    </source>
</evidence>
<comment type="caution">
    <text evidence="12">The sequence shown here is derived from an EMBL/GenBank/DDBJ whole genome shotgun (WGS) entry which is preliminary data.</text>
</comment>
<keyword evidence="5" id="KW-0808">Transferase</keyword>
<dbReference type="InterPro" id="IPR015421">
    <property type="entry name" value="PyrdxlP-dep_Trfase_major"/>
</dbReference>
<gene>
    <name evidence="12" type="ORF">BIY37_11140</name>
</gene>
<proteinExistence type="predicted"/>
<evidence type="ECO:0000256" key="4">
    <source>
        <dbReference type="ARBA" id="ARBA00013187"/>
    </source>
</evidence>
<keyword evidence="13" id="KW-1185">Reference proteome</keyword>
<dbReference type="Gene3D" id="3.40.640.10">
    <property type="entry name" value="Type I PLP-dependent aspartate aminotransferase-like (Major domain)"/>
    <property type="match status" value="1"/>
</dbReference>
<dbReference type="FunFam" id="3.40.640.10:FF:000006">
    <property type="entry name" value="5-aminolevulinate synthase, mitochondrial"/>
    <property type="match status" value="1"/>
</dbReference>
<dbReference type="EC" id="2.3.1.47" evidence="4 9"/>
<dbReference type="InterPro" id="IPR050087">
    <property type="entry name" value="AON_synthase_class-II"/>
</dbReference>
<evidence type="ECO:0000256" key="10">
    <source>
        <dbReference type="PIRSR" id="PIRSR604723-51"/>
    </source>
</evidence>
<feature type="modified residue" description="N6-(pyridoxal phosphate)lysine" evidence="10">
    <location>
        <position position="238"/>
    </location>
</feature>
<evidence type="ECO:0000256" key="6">
    <source>
        <dbReference type="ARBA" id="ARBA00022756"/>
    </source>
</evidence>
<evidence type="ECO:0000313" key="13">
    <source>
        <dbReference type="Proteomes" id="UP000242219"/>
    </source>
</evidence>
<evidence type="ECO:0000256" key="2">
    <source>
        <dbReference type="ARBA" id="ARBA00004746"/>
    </source>
</evidence>
<feature type="domain" description="Aminotransferase class I/classII large" evidence="11">
    <location>
        <begin position="40"/>
        <end position="378"/>
    </location>
</feature>
<dbReference type="CDD" id="cd06454">
    <property type="entry name" value="KBL_like"/>
    <property type="match status" value="1"/>
</dbReference>
<sequence length="384" mass="41659">MGIDFISNELKALQDSALLRDLKTIESAQDSCVQINGKSYLSFCSNNYLGLANHPKIKQSAIEAIHQYGWGTGASRLISGNMLLHQALEKKIAEFKGTEAAILFPTGYMANLGALCSLVSKGDIVIGDKLNHASIIDGCRLSGATFRIYPHKDVRQLESLLQRSSAWRRKLVITDSVFSMDGDIAPLMEIADIAKKYDAMLMVDDAHATGVFGKQGKGLIEHCGLEGKIDIVMGSLSKAVGSIGGFIAGSKPLISFLKNKSRSFIYTTALPPAACAASLAGLTLIQEDTSLIDRLWKNIYFAKSQLSKFVNTIPVESPIIPFIIGSTEGAVNLSIKLFENGILIPPIRPPTVPPGTSRLRISLMATHSEDDIKRLTDVLPRTWL</sequence>
<comment type="catalytic activity">
    <reaction evidence="8">
        <text>6-carboxyhexanoyl-[ACP] + L-alanine + H(+) = (8S)-8-amino-7-oxononanoate + holo-[ACP] + CO2</text>
        <dbReference type="Rhea" id="RHEA:42288"/>
        <dbReference type="Rhea" id="RHEA-COMP:9685"/>
        <dbReference type="Rhea" id="RHEA-COMP:9955"/>
        <dbReference type="ChEBI" id="CHEBI:15378"/>
        <dbReference type="ChEBI" id="CHEBI:16526"/>
        <dbReference type="ChEBI" id="CHEBI:57972"/>
        <dbReference type="ChEBI" id="CHEBI:64479"/>
        <dbReference type="ChEBI" id="CHEBI:78846"/>
        <dbReference type="ChEBI" id="CHEBI:149468"/>
        <dbReference type="EC" id="2.3.1.47"/>
    </reaction>
</comment>
<dbReference type="GO" id="GO:0009102">
    <property type="term" value="P:biotin biosynthetic process"/>
    <property type="evidence" value="ECO:0007669"/>
    <property type="project" value="UniProtKB-UniRule"/>
</dbReference>
<evidence type="ECO:0000256" key="7">
    <source>
        <dbReference type="ARBA" id="ARBA00022898"/>
    </source>
</evidence>
<dbReference type="EMBL" id="MJUW02000112">
    <property type="protein sequence ID" value="OQD44966.1"/>
    <property type="molecule type" value="Genomic_DNA"/>
</dbReference>
<name>A0A1V6LXX2_9BACT</name>
<dbReference type="PANTHER" id="PTHR13693">
    <property type="entry name" value="CLASS II AMINOTRANSFERASE/8-AMINO-7-OXONONANOATE SYNTHASE"/>
    <property type="match status" value="1"/>
</dbReference>
<accession>A0A1V6LXX2</accession>
<evidence type="ECO:0000256" key="1">
    <source>
        <dbReference type="ARBA" id="ARBA00001933"/>
    </source>
</evidence>
<protein>
    <recommendedName>
        <fullName evidence="4 9">8-amino-7-oxononanoate synthase</fullName>
        <ecNumber evidence="4 9">2.3.1.47</ecNumber>
    </recommendedName>
</protein>
<dbReference type="InterPro" id="IPR004839">
    <property type="entry name" value="Aminotransferase_I/II_large"/>
</dbReference>
<dbReference type="Pfam" id="PF00155">
    <property type="entry name" value="Aminotran_1_2"/>
    <property type="match status" value="1"/>
</dbReference>
<dbReference type="SUPFAM" id="SSF53383">
    <property type="entry name" value="PLP-dependent transferases"/>
    <property type="match status" value="1"/>
</dbReference>
<evidence type="ECO:0000256" key="3">
    <source>
        <dbReference type="ARBA" id="ARBA00011738"/>
    </source>
</evidence>
<dbReference type="InterPro" id="IPR004723">
    <property type="entry name" value="AONS_Archaea/Proteobacteria"/>
</dbReference>
<comment type="subunit">
    <text evidence="3">Homodimer.</text>
</comment>
<keyword evidence="6" id="KW-0093">Biotin biosynthesis</keyword>
<evidence type="ECO:0000256" key="8">
    <source>
        <dbReference type="ARBA" id="ARBA00047715"/>
    </source>
</evidence>
<dbReference type="AlphaFoldDB" id="A0A1V6LXX2"/>
<comment type="cofactor">
    <cofactor evidence="1 10">
        <name>pyridoxal 5'-phosphate</name>
        <dbReference type="ChEBI" id="CHEBI:597326"/>
    </cofactor>
</comment>
<dbReference type="GO" id="GO:0008710">
    <property type="term" value="F:8-amino-7-oxononanoate synthase activity"/>
    <property type="evidence" value="ECO:0007669"/>
    <property type="project" value="UniProtKB-UniRule"/>
</dbReference>
<evidence type="ECO:0000259" key="11">
    <source>
        <dbReference type="Pfam" id="PF00155"/>
    </source>
</evidence>
<dbReference type="NCBIfam" id="TIGR00858">
    <property type="entry name" value="bioF"/>
    <property type="match status" value="1"/>
</dbReference>
<dbReference type="RefSeq" id="WP_070067899.1">
    <property type="nucleotide sequence ID" value="NZ_MJUW02000112.1"/>
</dbReference>
<dbReference type="InterPro" id="IPR015422">
    <property type="entry name" value="PyrdxlP-dep_Trfase_small"/>
</dbReference>
<dbReference type="InterPro" id="IPR015424">
    <property type="entry name" value="PyrdxlP-dep_Trfase"/>
</dbReference>